<dbReference type="OrthoDB" id="1939715at2759"/>
<evidence type="ECO:0000259" key="3">
    <source>
        <dbReference type="Pfam" id="PF07001"/>
    </source>
</evidence>
<feature type="compositionally biased region" description="Polar residues" evidence="2">
    <location>
        <begin position="224"/>
        <end position="255"/>
    </location>
</feature>
<evidence type="ECO:0000256" key="1">
    <source>
        <dbReference type="ARBA" id="ARBA00022553"/>
    </source>
</evidence>
<dbReference type="InterPro" id="IPR033184">
    <property type="entry name" value="PRRC2"/>
</dbReference>
<dbReference type="Proteomes" id="UP000812440">
    <property type="component" value="Chromosome 8_10"/>
</dbReference>
<reference evidence="4" key="1">
    <citation type="thesis" date="2020" institute="ProQuest LLC" country="789 East Eisenhower Parkway, Ann Arbor, MI, USA">
        <title>Comparative Genomics and Chromosome Evolution.</title>
        <authorList>
            <person name="Mudd A.B."/>
        </authorList>
    </citation>
    <scope>NUCLEOTIDE SEQUENCE</scope>
    <source>
        <strain evidence="4">Female2</strain>
        <tissue evidence="4">Blood</tissue>
    </source>
</reference>
<dbReference type="PANTHER" id="PTHR14038">
    <property type="entry name" value="BAT2 HLA-B-ASSOCIATED TRANSCRIPT 2"/>
    <property type="match status" value="1"/>
</dbReference>
<keyword evidence="1" id="KW-0597">Phosphoprotein</keyword>
<evidence type="ECO:0000313" key="4">
    <source>
        <dbReference type="EMBL" id="KAG8447597.1"/>
    </source>
</evidence>
<protein>
    <recommendedName>
        <fullName evidence="3">BAT2 N-terminal domain-containing protein</fullName>
    </recommendedName>
</protein>
<feature type="compositionally biased region" description="Basic and acidic residues" evidence="2">
    <location>
        <begin position="434"/>
        <end position="445"/>
    </location>
</feature>
<feature type="compositionally biased region" description="Polar residues" evidence="2">
    <location>
        <begin position="88"/>
        <end position="134"/>
    </location>
</feature>
<dbReference type="PANTHER" id="PTHR14038:SF4">
    <property type="entry name" value="PROTEIN PRRC2B"/>
    <property type="match status" value="1"/>
</dbReference>
<gene>
    <name evidence="4" type="ORF">GDO86_014923</name>
</gene>
<dbReference type="EMBL" id="JAACNH010000003">
    <property type="protein sequence ID" value="KAG8447598.1"/>
    <property type="molecule type" value="Genomic_DNA"/>
</dbReference>
<feature type="region of interest" description="Disordered" evidence="2">
    <location>
        <begin position="329"/>
        <end position="357"/>
    </location>
</feature>
<feature type="domain" description="BAT2 N-terminal" evidence="3">
    <location>
        <begin position="1"/>
        <end position="189"/>
    </location>
</feature>
<organism evidence="4 5">
    <name type="scientific">Hymenochirus boettgeri</name>
    <name type="common">Congo dwarf clawed frog</name>
    <dbReference type="NCBI Taxonomy" id="247094"/>
    <lineage>
        <taxon>Eukaryota</taxon>
        <taxon>Metazoa</taxon>
        <taxon>Chordata</taxon>
        <taxon>Craniata</taxon>
        <taxon>Vertebrata</taxon>
        <taxon>Euteleostomi</taxon>
        <taxon>Amphibia</taxon>
        <taxon>Batrachia</taxon>
        <taxon>Anura</taxon>
        <taxon>Pipoidea</taxon>
        <taxon>Pipidae</taxon>
        <taxon>Pipinae</taxon>
        <taxon>Hymenochirus</taxon>
    </lineage>
</organism>
<evidence type="ECO:0000256" key="2">
    <source>
        <dbReference type="SAM" id="MobiDB-lite"/>
    </source>
</evidence>
<feature type="region of interest" description="Disordered" evidence="2">
    <location>
        <begin position="1"/>
        <end position="20"/>
    </location>
</feature>
<keyword evidence="5" id="KW-1185">Reference proteome</keyword>
<evidence type="ECO:0000313" key="5">
    <source>
        <dbReference type="Proteomes" id="UP000812440"/>
    </source>
</evidence>
<feature type="region of interest" description="Disordered" evidence="2">
    <location>
        <begin position="39"/>
        <end position="280"/>
    </location>
</feature>
<proteinExistence type="predicted"/>
<dbReference type="GO" id="GO:0030154">
    <property type="term" value="P:cell differentiation"/>
    <property type="evidence" value="ECO:0007669"/>
    <property type="project" value="TreeGrafter"/>
</dbReference>
<name>A0A8T2JWF7_9PIPI</name>
<sequence>MSDRLGQITKGKDGKSKYSSLNLFDKYKGKSIEAVRTTVIPRHGLQSLGKVAAARRMPPPANLPSLKSENKGNDPNVIIVPKDGSGWANKQEQSDQKSSSATVPPQQESLPQQGLQKSVSNLQKPTPSISQENINLVPGGPKSWAQLNGKPAVQEGGLRGSNRLLSFSPEEFPTLKAAGEQDKVGKEKSVLDPSYGPGPSLRPQSKPLALLPDVTSWREGGGRSITSGLSPTPSPTETGSKTTVPGDGASSTGLANDSKELSLRPAQPNRKGATQFMGNTYHPPTYHDMLPAFMCSQHPPEPSGTLDRTSFPILPSQARLEPRVPFRQFQLNDQEGRESRFPIGPSRSRPTRPQNDRAMRAAIINAEDLKELDDLDNDAEDGWAGLQCEVDYSEKLKFSEDEDEEEANAKDNRIKWNGWDCKRQRQVSFNSDSTDGKHPADEGKVWNEPLAHPRPARRVPEPAPQPRRPNTWAAVAEHQVSDTN</sequence>
<dbReference type="InterPro" id="IPR009738">
    <property type="entry name" value="BAT2_N"/>
</dbReference>
<feature type="compositionally biased region" description="Basic and acidic residues" evidence="2">
    <location>
        <begin position="179"/>
        <end position="190"/>
    </location>
</feature>
<comment type="caution">
    <text evidence="4">The sequence shown here is derived from an EMBL/GenBank/DDBJ whole genome shotgun (WGS) entry which is preliminary data.</text>
</comment>
<feature type="region of interest" description="Disordered" evidence="2">
    <location>
        <begin position="424"/>
        <end position="484"/>
    </location>
</feature>
<feature type="non-terminal residue" evidence="4">
    <location>
        <position position="484"/>
    </location>
</feature>
<dbReference type="AlphaFoldDB" id="A0A8T2JWF7"/>
<dbReference type="Pfam" id="PF07001">
    <property type="entry name" value="BAT2_N"/>
    <property type="match status" value="1"/>
</dbReference>
<accession>A0A8T2JWF7</accession>
<dbReference type="EMBL" id="JAACNH010000003">
    <property type="protein sequence ID" value="KAG8447597.1"/>
    <property type="molecule type" value="Genomic_DNA"/>
</dbReference>